<dbReference type="PROSITE" id="PS00444">
    <property type="entry name" value="POLYPRENYL_SYNTHASE_2"/>
    <property type="match status" value="1"/>
</dbReference>
<sequence>MNKFPNKIFDIVQEDLMAVEKELYSIIQSPVNLVNDISVHLVQAGGKRLRPALYLLCARGGNPDPSSELLPMAVAIELIHMATLVHDDVIDNADTRRGRPTANARWGNHSSVLTGDYLWAKAFSAIATGAKQNMLKILTDVISNMCEGEIIQLQEAFNAEQDEADYRLRVAQKTADFIAASCELGALTGGMDNRDVMQVREYGYAIGMAFQITDDILDITASAEQLGKPVGNDLRQGIVTLPAIYALKTSTHREELRRIIVNQNMSNDDVRRGLEILYETDAVEYSYTQVSKYLQHARNSLPITLNGPVREALLSIADFVGLRKY</sequence>
<dbReference type="InterPro" id="IPR033749">
    <property type="entry name" value="Polyprenyl_synt_CS"/>
</dbReference>
<dbReference type="SUPFAM" id="SSF48576">
    <property type="entry name" value="Terpenoid synthases"/>
    <property type="match status" value="1"/>
</dbReference>
<accession>A0A0U1KYF6</accession>
<evidence type="ECO:0000313" key="8">
    <source>
        <dbReference type="Proteomes" id="UP000049855"/>
    </source>
</evidence>
<dbReference type="PANTHER" id="PTHR12001:SF69">
    <property type="entry name" value="ALL TRANS-POLYPRENYL-DIPHOSPHATE SYNTHASE PDSS1"/>
    <property type="match status" value="1"/>
</dbReference>
<dbReference type="GO" id="GO:0008299">
    <property type="term" value="P:isoprenoid biosynthetic process"/>
    <property type="evidence" value="ECO:0007669"/>
    <property type="project" value="InterPro"/>
</dbReference>
<name>A0A0U1KYF6_9FIRM</name>
<keyword evidence="3 6" id="KW-0808">Transferase</keyword>
<proteinExistence type="inferred from homology"/>
<dbReference type="EC" id="2.5.1.30" evidence="7"/>
<evidence type="ECO:0000256" key="5">
    <source>
        <dbReference type="ARBA" id="ARBA00022842"/>
    </source>
</evidence>
<comment type="cofactor">
    <cofactor evidence="1">
        <name>Mg(2+)</name>
        <dbReference type="ChEBI" id="CHEBI:18420"/>
    </cofactor>
</comment>
<dbReference type="Proteomes" id="UP000049855">
    <property type="component" value="Unassembled WGS sequence"/>
</dbReference>
<dbReference type="CDD" id="cd00685">
    <property type="entry name" value="Trans_IPPS_HT"/>
    <property type="match status" value="1"/>
</dbReference>
<reference evidence="8" key="1">
    <citation type="submission" date="2015-03" db="EMBL/GenBank/DDBJ databases">
        <authorList>
            <person name="Nijsse Bart"/>
        </authorList>
    </citation>
    <scope>NUCLEOTIDE SEQUENCE [LARGE SCALE GENOMIC DNA]</scope>
</reference>
<keyword evidence="8" id="KW-1185">Reference proteome</keyword>
<evidence type="ECO:0000256" key="1">
    <source>
        <dbReference type="ARBA" id="ARBA00001946"/>
    </source>
</evidence>
<comment type="similarity">
    <text evidence="2 6">Belongs to the FPP/GGPP synthase family.</text>
</comment>
<dbReference type="PROSITE" id="PS00723">
    <property type="entry name" value="POLYPRENYL_SYNTHASE_1"/>
    <property type="match status" value="1"/>
</dbReference>
<keyword evidence="4" id="KW-0479">Metal-binding</keyword>
<dbReference type="SFLD" id="SFLDS00005">
    <property type="entry name" value="Isoprenoid_Synthase_Type_I"/>
    <property type="match status" value="1"/>
</dbReference>
<dbReference type="InterPro" id="IPR008949">
    <property type="entry name" value="Isoprenoid_synthase_dom_sf"/>
</dbReference>
<dbReference type="AlphaFoldDB" id="A0A0U1KYF6"/>
<evidence type="ECO:0000256" key="3">
    <source>
        <dbReference type="ARBA" id="ARBA00022679"/>
    </source>
</evidence>
<evidence type="ECO:0000313" key="7">
    <source>
        <dbReference type="EMBL" id="CQR72452.1"/>
    </source>
</evidence>
<gene>
    <name evidence="7" type="ORF">SpAn4DRAFT_2912</name>
</gene>
<dbReference type="GO" id="GO:0000010">
    <property type="term" value="F:heptaprenyl diphosphate synthase activity"/>
    <property type="evidence" value="ECO:0007669"/>
    <property type="project" value="UniProtKB-EC"/>
</dbReference>
<protein>
    <submittedName>
        <fullName evidence="7">Heptaprenyl diphosphate synthase component II</fullName>
        <ecNumber evidence="7">2.5.1.30</ecNumber>
    </submittedName>
</protein>
<dbReference type="InterPro" id="IPR000092">
    <property type="entry name" value="Polyprenyl_synt"/>
</dbReference>
<organism evidence="7 8">
    <name type="scientific">Sporomusa ovata</name>
    <dbReference type="NCBI Taxonomy" id="2378"/>
    <lineage>
        <taxon>Bacteria</taxon>
        <taxon>Bacillati</taxon>
        <taxon>Bacillota</taxon>
        <taxon>Negativicutes</taxon>
        <taxon>Selenomonadales</taxon>
        <taxon>Sporomusaceae</taxon>
        <taxon>Sporomusa</taxon>
    </lineage>
</organism>
<dbReference type="Pfam" id="PF00348">
    <property type="entry name" value="polyprenyl_synt"/>
    <property type="match status" value="1"/>
</dbReference>
<dbReference type="GO" id="GO:0046872">
    <property type="term" value="F:metal ion binding"/>
    <property type="evidence" value="ECO:0007669"/>
    <property type="project" value="UniProtKB-KW"/>
</dbReference>
<keyword evidence="5" id="KW-0460">Magnesium</keyword>
<evidence type="ECO:0000256" key="4">
    <source>
        <dbReference type="ARBA" id="ARBA00022723"/>
    </source>
</evidence>
<evidence type="ECO:0000256" key="6">
    <source>
        <dbReference type="RuleBase" id="RU004466"/>
    </source>
</evidence>
<evidence type="ECO:0000256" key="2">
    <source>
        <dbReference type="ARBA" id="ARBA00006706"/>
    </source>
</evidence>
<dbReference type="EMBL" id="CTRP01000010">
    <property type="protein sequence ID" value="CQR72452.1"/>
    <property type="molecule type" value="Genomic_DNA"/>
</dbReference>
<dbReference type="PANTHER" id="PTHR12001">
    <property type="entry name" value="GERANYLGERANYL PYROPHOSPHATE SYNTHASE"/>
    <property type="match status" value="1"/>
</dbReference>
<dbReference type="Gene3D" id="1.10.600.10">
    <property type="entry name" value="Farnesyl Diphosphate Synthase"/>
    <property type="match status" value="1"/>
</dbReference>